<feature type="compositionally biased region" description="Basic and acidic residues" evidence="4">
    <location>
        <begin position="197"/>
        <end position="212"/>
    </location>
</feature>
<proteinExistence type="predicted"/>
<dbReference type="PANTHER" id="PTHR43464">
    <property type="entry name" value="METHYLTRANSFERASE"/>
    <property type="match status" value="1"/>
</dbReference>
<dbReference type="CDD" id="cd02440">
    <property type="entry name" value="AdoMet_MTases"/>
    <property type="match status" value="1"/>
</dbReference>
<dbReference type="GO" id="GO:0008168">
    <property type="term" value="F:methyltransferase activity"/>
    <property type="evidence" value="ECO:0007669"/>
    <property type="project" value="UniProtKB-KW"/>
</dbReference>
<evidence type="ECO:0000256" key="3">
    <source>
        <dbReference type="ARBA" id="ARBA00022691"/>
    </source>
</evidence>
<evidence type="ECO:0000256" key="4">
    <source>
        <dbReference type="SAM" id="MobiDB-lite"/>
    </source>
</evidence>
<dbReference type="InterPro" id="IPR029063">
    <property type="entry name" value="SAM-dependent_MTases_sf"/>
</dbReference>
<comment type="caution">
    <text evidence="6">The sequence shown here is derived from an EMBL/GenBank/DDBJ whole genome shotgun (WGS) entry which is preliminary data.</text>
</comment>
<keyword evidence="3" id="KW-0949">S-adenosyl-L-methionine</keyword>
<keyword evidence="7" id="KW-1185">Reference proteome</keyword>
<dbReference type="Gene3D" id="3.40.50.150">
    <property type="entry name" value="Vaccinia Virus protein VP39"/>
    <property type="match status" value="1"/>
</dbReference>
<sequence length="212" mass="22874">MQEDPYGDPQLATLYDLDNPDGPDHAFYRALANELGARSIVDLGCGTGLLTRSFYAAGRRIVGVDPSPTMLAIARSRQGSDRVRWVEGDATAIPQTGDVDLVVCTGNAIQHIGPAELPGALACVAGALRSGGVFSFESRNPTAREWEQWTPETTAGERRTEFGHLREWLEVTEVDAEKKVVFDAHNVVEAGAAPRSGRSDKIRGRGHVEHGP</sequence>
<dbReference type="Pfam" id="PF13649">
    <property type="entry name" value="Methyltransf_25"/>
    <property type="match status" value="1"/>
</dbReference>
<keyword evidence="2 6" id="KW-0808">Transferase</keyword>
<evidence type="ECO:0000313" key="6">
    <source>
        <dbReference type="EMBL" id="PZR53369.1"/>
    </source>
</evidence>
<dbReference type="EMBL" id="QKWH01000004">
    <property type="protein sequence ID" value="PZR53369.1"/>
    <property type="molecule type" value="Genomic_DNA"/>
</dbReference>
<evidence type="ECO:0000256" key="2">
    <source>
        <dbReference type="ARBA" id="ARBA00022679"/>
    </source>
</evidence>
<feature type="region of interest" description="Disordered" evidence="4">
    <location>
        <begin position="192"/>
        <end position="212"/>
    </location>
</feature>
<protein>
    <submittedName>
        <fullName evidence="6">Class I SAM-dependent methyltransferase</fullName>
    </submittedName>
</protein>
<dbReference type="Proteomes" id="UP000248783">
    <property type="component" value="Unassembled WGS sequence"/>
</dbReference>
<evidence type="ECO:0000313" key="7">
    <source>
        <dbReference type="Proteomes" id="UP000248783"/>
    </source>
</evidence>
<keyword evidence="1 6" id="KW-0489">Methyltransferase</keyword>
<dbReference type="SUPFAM" id="SSF53335">
    <property type="entry name" value="S-adenosyl-L-methionine-dependent methyltransferases"/>
    <property type="match status" value="1"/>
</dbReference>
<accession>A0A2W5WP75</accession>
<gene>
    <name evidence="6" type="ORF">DNL40_07575</name>
</gene>
<feature type="domain" description="Methyltransferase" evidence="5">
    <location>
        <begin position="40"/>
        <end position="132"/>
    </location>
</feature>
<organism evidence="6 7">
    <name type="scientific">Xylanimonas oleitrophica</name>
    <dbReference type="NCBI Taxonomy" id="2607479"/>
    <lineage>
        <taxon>Bacteria</taxon>
        <taxon>Bacillati</taxon>
        <taxon>Actinomycetota</taxon>
        <taxon>Actinomycetes</taxon>
        <taxon>Micrococcales</taxon>
        <taxon>Promicromonosporaceae</taxon>
        <taxon>Xylanimonas</taxon>
    </lineage>
</organism>
<name>A0A2W5WP75_9MICO</name>
<dbReference type="AlphaFoldDB" id="A0A2W5WP75"/>
<evidence type="ECO:0000256" key="1">
    <source>
        <dbReference type="ARBA" id="ARBA00022603"/>
    </source>
</evidence>
<evidence type="ECO:0000259" key="5">
    <source>
        <dbReference type="Pfam" id="PF13649"/>
    </source>
</evidence>
<dbReference type="RefSeq" id="WP_111250647.1">
    <property type="nucleotide sequence ID" value="NZ_QKWH01000004.1"/>
</dbReference>
<dbReference type="GO" id="GO:0032259">
    <property type="term" value="P:methylation"/>
    <property type="evidence" value="ECO:0007669"/>
    <property type="project" value="UniProtKB-KW"/>
</dbReference>
<dbReference type="InterPro" id="IPR041698">
    <property type="entry name" value="Methyltransf_25"/>
</dbReference>
<reference evidence="6 7" key="1">
    <citation type="submission" date="2018-06" db="EMBL/GenBank/DDBJ databases">
        <title>Whole genome sequencing of a novel hydrocarbon degrading bacterial strain, PW21 isolated from oil contaminated produced water sample.</title>
        <authorList>
            <person name="Nagkirti P."/>
            <person name="Shaikh A."/>
            <person name="Gowdaman V."/>
            <person name="Engineer A.E."/>
            <person name="Dagar S."/>
            <person name="Dhakephalkar P.K."/>
        </authorList>
    </citation>
    <scope>NUCLEOTIDE SEQUENCE [LARGE SCALE GENOMIC DNA]</scope>
    <source>
        <strain evidence="6 7">PW21</strain>
    </source>
</reference>
<dbReference type="PANTHER" id="PTHR43464:SF19">
    <property type="entry name" value="UBIQUINONE BIOSYNTHESIS O-METHYLTRANSFERASE, MITOCHONDRIAL"/>
    <property type="match status" value="1"/>
</dbReference>